<sequence length="656" mass="72741">MYRLSNGPVNNEDPGVSTVRRLDSMTKQVDADAAATISSAVDTGYEGIERAQFAQTTGNVRGMAAVNDIAAGGQDHKTSSADPRGLDPSAQALVDAIIEGFRAVRAEGTNVWVEMSDAINDIDSEKLEHCRDDIDSLLVFTGLFSAILTSFVTESYAVLSPDPTSTTVVLLYQIALQTSSYTVTPTTSGSTINSTHPYDPLSPPFQPSLTDIRINRLWFISLILNLIVASFGILIKQWLREYKAIDTQYSSLRSRLRIRQFRYPALWRWKVLELVAFLPLLIQAALGLFLLGLCFFTWEVESGIGKATNFLVSAWFFFFLAAAFAPALSSDCPYKFSSSNRFWLYIGPKGQQQQKQQEPTASAPPTQVSVSCRNIPLEEAEVAKDERKELEALTTVDDILIDDGLLVACIPTIVPRSKFSPEEIMQFIRELLKHRLPKVRDIFPEPKTPLVVTDLSALSSRAWEVIRAVIAETLQDHGKPGQSEPWMNEALGILASKVSEQASTTPQSPVASILARYGFRLELIGSGGCAGVPFRDLWAHFKEVLPPECFIDPLQAICAIHQSQYCQPHCEHSTSVQRMKDHCPKTRDQIAEMIHTAEEPMVNDTELPRANRSAFAAQLSPVLRSWHDTVKKRSSDYGRNTEEVLSLLAHAAEVLH</sequence>
<proteinExistence type="predicted"/>
<dbReference type="EMBL" id="JANHOG010001943">
    <property type="protein sequence ID" value="KAJ3529487.1"/>
    <property type="molecule type" value="Genomic_DNA"/>
</dbReference>
<dbReference type="Proteomes" id="UP001148662">
    <property type="component" value="Unassembled WGS sequence"/>
</dbReference>
<protein>
    <submittedName>
        <fullName evidence="1">Uncharacterized protein</fullName>
    </submittedName>
</protein>
<reference evidence="1" key="1">
    <citation type="submission" date="2022-07" db="EMBL/GenBank/DDBJ databases">
        <title>Genome Sequence of Phlebia brevispora.</title>
        <authorList>
            <person name="Buettner E."/>
        </authorList>
    </citation>
    <scope>NUCLEOTIDE SEQUENCE</scope>
    <source>
        <strain evidence="1">MPL23</strain>
    </source>
</reference>
<evidence type="ECO:0000313" key="2">
    <source>
        <dbReference type="Proteomes" id="UP001148662"/>
    </source>
</evidence>
<keyword evidence="2" id="KW-1185">Reference proteome</keyword>
<evidence type="ECO:0000313" key="1">
    <source>
        <dbReference type="EMBL" id="KAJ3529487.1"/>
    </source>
</evidence>
<accession>A0ACC1S0M1</accession>
<name>A0ACC1S0M1_9APHY</name>
<gene>
    <name evidence="1" type="ORF">NM688_g7848</name>
</gene>
<organism evidence="1 2">
    <name type="scientific">Phlebia brevispora</name>
    <dbReference type="NCBI Taxonomy" id="194682"/>
    <lineage>
        <taxon>Eukaryota</taxon>
        <taxon>Fungi</taxon>
        <taxon>Dikarya</taxon>
        <taxon>Basidiomycota</taxon>
        <taxon>Agaricomycotina</taxon>
        <taxon>Agaricomycetes</taxon>
        <taxon>Polyporales</taxon>
        <taxon>Meruliaceae</taxon>
        <taxon>Phlebia</taxon>
    </lineage>
</organism>
<comment type="caution">
    <text evidence="1">The sequence shown here is derived from an EMBL/GenBank/DDBJ whole genome shotgun (WGS) entry which is preliminary data.</text>
</comment>